<proteinExistence type="inferred from homology"/>
<accession>A0A399J7R9</accession>
<dbReference type="PANTHER" id="PTHR34703:SF1">
    <property type="entry name" value="ANTIPORTER SUBUNIT MNHG2-RELATED"/>
    <property type="match status" value="1"/>
</dbReference>
<dbReference type="NCBIfam" id="TIGR01300">
    <property type="entry name" value="CPA3_mnhG_phaG"/>
    <property type="match status" value="1"/>
</dbReference>
<evidence type="ECO:0000256" key="1">
    <source>
        <dbReference type="ARBA" id="ARBA00008404"/>
    </source>
</evidence>
<comment type="similarity">
    <text evidence="1">Belongs to the CPA3 antiporters (TC 2.A.63) subunit G family.</text>
</comment>
<feature type="transmembrane region" description="Helical" evidence="2">
    <location>
        <begin position="47"/>
        <end position="66"/>
    </location>
</feature>
<dbReference type="InterPro" id="IPR005133">
    <property type="entry name" value="PhaG_MnhG_YufB"/>
</dbReference>
<keyword evidence="4" id="KW-1185">Reference proteome</keyword>
<dbReference type="EMBL" id="QQXK01000025">
    <property type="protein sequence ID" value="RII41585.1"/>
    <property type="molecule type" value="Genomic_DNA"/>
</dbReference>
<feature type="transmembrane region" description="Helical" evidence="2">
    <location>
        <begin position="72"/>
        <end position="93"/>
    </location>
</feature>
<gene>
    <name evidence="3" type="ORF">DWB68_12095</name>
</gene>
<protein>
    <submittedName>
        <fullName evidence="3">Monovalent cation/H(+) antiporter subunit G</fullName>
    </submittedName>
</protein>
<dbReference type="NCBIfam" id="NF009314">
    <property type="entry name" value="PRK12674.1-2"/>
    <property type="match status" value="1"/>
</dbReference>
<dbReference type="Pfam" id="PF03334">
    <property type="entry name" value="PhaG_MnhG_YufB"/>
    <property type="match status" value="1"/>
</dbReference>
<dbReference type="Proteomes" id="UP000265419">
    <property type="component" value="Unassembled WGS sequence"/>
</dbReference>
<dbReference type="PROSITE" id="PS51257">
    <property type="entry name" value="PROKAR_LIPOPROTEIN"/>
    <property type="match status" value="1"/>
</dbReference>
<dbReference type="AlphaFoldDB" id="A0A399J7R9"/>
<feature type="transmembrane region" description="Helical" evidence="2">
    <location>
        <begin position="6"/>
        <end position="27"/>
    </location>
</feature>
<dbReference type="RefSeq" id="WP_119425391.1">
    <property type="nucleotide sequence ID" value="NZ_QQXK01000025.1"/>
</dbReference>
<organism evidence="3 4">
    <name type="scientific">Galactobacter valiniphilus</name>
    <dbReference type="NCBI Taxonomy" id="2676122"/>
    <lineage>
        <taxon>Bacteria</taxon>
        <taxon>Bacillati</taxon>
        <taxon>Actinomycetota</taxon>
        <taxon>Actinomycetes</taxon>
        <taxon>Micrococcales</taxon>
        <taxon>Micrococcaceae</taxon>
        <taxon>Galactobacter</taxon>
    </lineage>
</organism>
<dbReference type="GO" id="GO:0015385">
    <property type="term" value="F:sodium:proton antiporter activity"/>
    <property type="evidence" value="ECO:0007669"/>
    <property type="project" value="TreeGrafter"/>
</dbReference>
<reference evidence="3 4" key="1">
    <citation type="submission" date="2018-07" db="EMBL/GenBank/DDBJ databases">
        <title>Arthrobacter sp. nov., isolated from raw cow's milk with high bacterial count.</title>
        <authorList>
            <person name="Hahne J."/>
            <person name="Isele D."/>
            <person name="Lipski A."/>
        </authorList>
    </citation>
    <scope>NUCLEOTIDE SEQUENCE [LARGE SCALE GENOMIC DNA]</scope>
    <source>
        <strain evidence="3 4">JZ R-35</strain>
    </source>
</reference>
<evidence type="ECO:0000313" key="4">
    <source>
        <dbReference type="Proteomes" id="UP000265419"/>
    </source>
</evidence>
<keyword evidence="2" id="KW-0472">Membrane</keyword>
<comment type="caution">
    <text evidence="3">The sequence shown here is derived from an EMBL/GenBank/DDBJ whole genome shotgun (WGS) entry which is preliminary data.</text>
</comment>
<name>A0A399J7R9_9MICC</name>
<keyword evidence="2" id="KW-0812">Transmembrane</keyword>
<keyword evidence="2" id="KW-1133">Transmembrane helix</keyword>
<dbReference type="PANTHER" id="PTHR34703">
    <property type="entry name" value="ANTIPORTER SUBUNIT MNHG2-RELATED"/>
    <property type="match status" value="1"/>
</dbReference>
<evidence type="ECO:0000313" key="3">
    <source>
        <dbReference type="EMBL" id="RII41585.1"/>
    </source>
</evidence>
<evidence type="ECO:0000256" key="2">
    <source>
        <dbReference type="SAM" id="Phobius"/>
    </source>
</evidence>
<sequence length="137" mass="14777">MDWNQIREIAIAVLLIVGCLMSLAAGIGLLRFPDLLSRMHAATKPQVLGLFCLLAAVALSAGQWVWVPVLALVWVFQLLTAPVSAHMVGRAAYRSKHLKEATLVADDLAQVVKGAQALEDARRSDDAPAESDVEHRG</sequence>